<evidence type="ECO:0000313" key="2">
    <source>
        <dbReference type="Proteomes" id="UP000887116"/>
    </source>
</evidence>
<keyword evidence="2" id="KW-1185">Reference proteome</keyword>
<sequence>MKQESEMEGLVIGSPSELAGLLITFKCQLKRKIKIRWKEGQMSHTGWYPESRFRLGQWVKAHSRFQCVATEGKHQCLRSR</sequence>
<name>A0A8X6HMP9_TRICU</name>
<proteinExistence type="predicted"/>
<dbReference type="Proteomes" id="UP000887116">
    <property type="component" value="Unassembled WGS sequence"/>
</dbReference>
<accession>A0A8X6HMP9</accession>
<protein>
    <submittedName>
        <fullName evidence="1">Uncharacterized protein</fullName>
    </submittedName>
</protein>
<reference evidence="1" key="1">
    <citation type="submission" date="2020-07" db="EMBL/GenBank/DDBJ databases">
        <title>Multicomponent nature underlies the extraordinary mechanical properties of spider dragline silk.</title>
        <authorList>
            <person name="Kono N."/>
            <person name="Nakamura H."/>
            <person name="Mori M."/>
            <person name="Yoshida Y."/>
            <person name="Ohtoshi R."/>
            <person name="Malay A.D."/>
            <person name="Moran D.A.P."/>
            <person name="Tomita M."/>
            <person name="Numata K."/>
            <person name="Arakawa K."/>
        </authorList>
    </citation>
    <scope>NUCLEOTIDE SEQUENCE</scope>
</reference>
<evidence type="ECO:0000313" key="1">
    <source>
        <dbReference type="EMBL" id="GFR26443.1"/>
    </source>
</evidence>
<dbReference type="OrthoDB" id="10442550at2759"/>
<dbReference type="AlphaFoldDB" id="A0A8X6HMP9"/>
<comment type="caution">
    <text evidence="1">The sequence shown here is derived from an EMBL/GenBank/DDBJ whole genome shotgun (WGS) entry which is preliminary data.</text>
</comment>
<organism evidence="1 2">
    <name type="scientific">Trichonephila clavata</name>
    <name type="common">Joro spider</name>
    <name type="synonym">Nephila clavata</name>
    <dbReference type="NCBI Taxonomy" id="2740835"/>
    <lineage>
        <taxon>Eukaryota</taxon>
        <taxon>Metazoa</taxon>
        <taxon>Ecdysozoa</taxon>
        <taxon>Arthropoda</taxon>
        <taxon>Chelicerata</taxon>
        <taxon>Arachnida</taxon>
        <taxon>Araneae</taxon>
        <taxon>Araneomorphae</taxon>
        <taxon>Entelegynae</taxon>
        <taxon>Araneoidea</taxon>
        <taxon>Nephilidae</taxon>
        <taxon>Trichonephila</taxon>
    </lineage>
</organism>
<gene>
    <name evidence="1" type="ORF">TNCT_188601</name>
</gene>
<dbReference type="EMBL" id="BMAO01038690">
    <property type="protein sequence ID" value="GFR26443.1"/>
    <property type="molecule type" value="Genomic_DNA"/>
</dbReference>